<gene>
    <name evidence="3" type="ORF">TTHT_1558</name>
</gene>
<keyword evidence="1" id="KW-1133">Transmembrane helix</keyword>
<evidence type="ECO:0000313" key="3">
    <source>
        <dbReference type="EMBL" id="BBB33052.1"/>
    </source>
</evidence>
<keyword evidence="1" id="KW-0472">Membrane</keyword>
<dbReference type="RefSeq" id="WP_201327350.1">
    <property type="nucleotide sequence ID" value="NZ_AP017470.1"/>
</dbReference>
<evidence type="ECO:0000313" key="4">
    <source>
        <dbReference type="Proteomes" id="UP000595564"/>
    </source>
</evidence>
<reference evidence="3 4" key="1">
    <citation type="journal article" date="2012" name="Extremophiles">
        <title>Thermotomaculum hydrothermale gen. nov., sp. nov., a novel heterotrophic thermophile within the phylum Acidobacteria from a deep-sea hydrothermal vent chimney in the Southern Okinawa Trough.</title>
        <authorList>
            <person name="Izumi H."/>
            <person name="Nunoura T."/>
            <person name="Miyazaki M."/>
            <person name="Mino S."/>
            <person name="Toki T."/>
            <person name="Takai K."/>
            <person name="Sako Y."/>
            <person name="Sawabe T."/>
            <person name="Nakagawa S."/>
        </authorList>
    </citation>
    <scope>NUCLEOTIDE SEQUENCE [LARGE SCALE GENOMIC DNA]</scope>
    <source>
        <strain evidence="3 4">AC55</strain>
    </source>
</reference>
<feature type="transmembrane region" description="Helical" evidence="1">
    <location>
        <begin position="53"/>
        <end position="76"/>
    </location>
</feature>
<feature type="transmembrane region" description="Helical" evidence="1">
    <location>
        <begin position="97"/>
        <end position="115"/>
    </location>
</feature>
<proteinExistence type="predicted"/>
<dbReference type="InterPro" id="IPR025517">
    <property type="entry name" value="DUF4405"/>
</dbReference>
<organism evidence="3 4">
    <name type="scientific">Thermotomaculum hydrothermale</name>
    <dbReference type="NCBI Taxonomy" id="981385"/>
    <lineage>
        <taxon>Bacteria</taxon>
        <taxon>Pseudomonadati</taxon>
        <taxon>Acidobacteriota</taxon>
        <taxon>Holophagae</taxon>
        <taxon>Thermotomaculales</taxon>
        <taxon>Thermotomaculaceae</taxon>
        <taxon>Thermotomaculum</taxon>
    </lineage>
</organism>
<feature type="transmembrane region" description="Helical" evidence="1">
    <location>
        <begin position="12"/>
        <end position="33"/>
    </location>
</feature>
<evidence type="ECO:0000256" key="1">
    <source>
        <dbReference type="SAM" id="Phobius"/>
    </source>
</evidence>
<sequence length="312" mass="36109">MKKGFKIRNFVSLFIAWTGLLSIVSGIVLYFAPVGRVAYWIDWRFLGLSKSQWNAFHTITSFFLAVFVIWHLILNWKPFVNYMKDKVNNINFTVKEFAWSIIITILISVFSIYSIPPISYVMDFGDYLTHSWEKRDTVPVIPHAELLTLKEFCEKLNIPLDKAIQRLQILNIKGVSPDKTIKEIAEENNVAPKNIGEMLSYKFSAKSESSKSTANENQNIHQNNQVEDEYQGRMGRQPQNGSFDGVRYIGKMSLKDFCYKLNIDISRAKELLKKRGFEGIDETKTLRDIARDNGLIPRELGEMLYTLKEKDK</sequence>
<protein>
    <recommendedName>
        <fullName evidence="2">Flavinylation-associated cytochrome domain-containing protein</fullName>
    </recommendedName>
</protein>
<feature type="domain" description="Flavinylation-associated cytochrome" evidence="2">
    <location>
        <begin position="10"/>
        <end position="76"/>
    </location>
</feature>
<dbReference type="KEGG" id="thyd:TTHT_1558"/>
<dbReference type="Pfam" id="PF14358">
    <property type="entry name" value="DUF4405"/>
    <property type="match status" value="1"/>
</dbReference>
<dbReference type="AlphaFoldDB" id="A0A7R6PMY7"/>
<keyword evidence="1" id="KW-0812">Transmembrane</keyword>
<dbReference type="Proteomes" id="UP000595564">
    <property type="component" value="Chromosome"/>
</dbReference>
<dbReference type="EMBL" id="AP017470">
    <property type="protein sequence ID" value="BBB33052.1"/>
    <property type="molecule type" value="Genomic_DNA"/>
</dbReference>
<evidence type="ECO:0000259" key="2">
    <source>
        <dbReference type="Pfam" id="PF14358"/>
    </source>
</evidence>
<name>A0A7R6PMY7_9BACT</name>
<keyword evidence="4" id="KW-1185">Reference proteome</keyword>
<accession>A0A7R6PMY7</accession>